<evidence type="ECO:0000259" key="2">
    <source>
        <dbReference type="Pfam" id="PF13100"/>
    </source>
</evidence>
<evidence type="ECO:0000313" key="4">
    <source>
        <dbReference type="Proteomes" id="UP000664034"/>
    </source>
</evidence>
<dbReference type="PANTHER" id="PTHR36504">
    <property type="entry name" value="LIPOPOLYSACCHARIDE EXPORT SYSTEM PROTEIN LPTA"/>
    <property type="match status" value="1"/>
</dbReference>
<sequence>MAQVGRPPMTGGQPGTGSGTELVQLLHADSLIGLNTPGASTRRVVNNVKFSHKGALLYCDQAVQNSSSNVIEAYGHVRIVQGDTVTVQGDTMYYYGNTRSATVLNRVILRDRKMTLTTARLDYDMANGLAHYPTKGRIVDKENVLTSEEGYYSTRTKEFTFIRNVRLVNPKTTLLADSLLYNSATKIATFQGPTKIINKDGTLQARDGTYNTTTRVSNFKQRATAFTDKYTLTADTLDFDNQSELGIAKGNVVLVAKEDKTTITGKQGRYNGKLGITRVTGNAVVRTVSAPKDTLYMRADTLFSYDTPSGSKEKKPRKLVGNKNVLVFKNDMQSRCDSLVYTAVDSSFYFYKKPIVWSQNYQMEADTITARLKNNKINTLLLRTRSFVVSQDTMKFFNQIKGRSVTAYFKSVLDTLRPKVVRVVRRTKNAAGATVKPTASTGNKPAPSQPVVTTALVGPGTNGKPPKVEEKTQLDKVIVEGNGQSIYFVVDDKNVFTGMNRVDCSKMTIEFTKSRVGNIRFYGRPDGTLTPPKQLTDDKKTLDGFRWRVNEKPTKANVLGEEPYGPPTKKNSPQPPAQIIADLSDRIPAVKKETNRLGLPASVSSVMASPALPASVSAAAGMLKSLPVSTLASTSAVTELTSATVATMIPSVKLLADSIASDSTTTGRVINAVLPATTKSDSAVSAESNSVMSVKKNVVKKSLPARVSVKTANAPSSTGQGAFQTKDVSGLEKELNKVPLNKKGIKLDVISKPSAPKSGQKE</sequence>
<dbReference type="InterPro" id="IPR052037">
    <property type="entry name" value="LPS_export_LptA"/>
</dbReference>
<reference evidence="3" key="1">
    <citation type="submission" date="2021-03" db="EMBL/GenBank/DDBJ databases">
        <title>Fibrella sp. HMF5335 genome sequencing and assembly.</title>
        <authorList>
            <person name="Kang H."/>
            <person name="Kim H."/>
            <person name="Bae S."/>
            <person name="Joh K."/>
        </authorList>
    </citation>
    <scope>NUCLEOTIDE SEQUENCE</scope>
    <source>
        <strain evidence="3">HMF5335</strain>
    </source>
</reference>
<dbReference type="Proteomes" id="UP000664034">
    <property type="component" value="Unassembled WGS sequence"/>
</dbReference>
<accession>A0A939K4P5</accession>
<dbReference type="Gene3D" id="2.60.450.10">
    <property type="entry name" value="Lipopolysaccharide (LPS) transport protein A like domain"/>
    <property type="match status" value="2"/>
</dbReference>
<name>A0A939K4P5_9BACT</name>
<keyword evidence="4" id="KW-1185">Reference proteome</keyword>
<dbReference type="GO" id="GO:0030288">
    <property type="term" value="C:outer membrane-bounded periplasmic space"/>
    <property type="evidence" value="ECO:0007669"/>
    <property type="project" value="TreeGrafter"/>
</dbReference>
<gene>
    <name evidence="3" type="ORF">J2I47_18930</name>
</gene>
<protein>
    <recommendedName>
        <fullName evidence="2">Organic solvent tolerance-like N-terminal domain-containing protein</fullName>
    </recommendedName>
</protein>
<evidence type="ECO:0000256" key="1">
    <source>
        <dbReference type="ARBA" id="ARBA00022729"/>
    </source>
</evidence>
<organism evidence="3 4">
    <name type="scientific">Fibrella rubiginis</name>
    <dbReference type="NCBI Taxonomy" id="2817060"/>
    <lineage>
        <taxon>Bacteria</taxon>
        <taxon>Pseudomonadati</taxon>
        <taxon>Bacteroidota</taxon>
        <taxon>Cytophagia</taxon>
        <taxon>Cytophagales</taxon>
        <taxon>Spirosomataceae</taxon>
        <taxon>Fibrella</taxon>
    </lineage>
</organism>
<dbReference type="InterPro" id="IPR005653">
    <property type="entry name" value="OstA-like_N"/>
</dbReference>
<dbReference type="GO" id="GO:0015920">
    <property type="term" value="P:lipopolysaccharide transport"/>
    <property type="evidence" value="ECO:0007669"/>
    <property type="project" value="TreeGrafter"/>
</dbReference>
<feature type="domain" description="Organic solvent tolerance-like N-terminal" evidence="2">
    <location>
        <begin position="22"/>
        <end position="177"/>
    </location>
</feature>
<keyword evidence="1" id="KW-0732">Signal</keyword>
<dbReference type="PANTHER" id="PTHR36504:SF1">
    <property type="entry name" value="LIPOPOLYSACCHARIDE EXPORT SYSTEM PROTEIN LPTA"/>
    <property type="match status" value="1"/>
</dbReference>
<comment type="caution">
    <text evidence="3">The sequence shown here is derived from an EMBL/GenBank/DDBJ whole genome shotgun (WGS) entry which is preliminary data.</text>
</comment>
<dbReference type="AlphaFoldDB" id="A0A939K4P5"/>
<evidence type="ECO:0000313" key="3">
    <source>
        <dbReference type="EMBL" id="MBO0938634.1"/>
    </source>
</evidence>
<dbReference type="GO" id="GO:0017089">
    <property type="term" value="F:glycolipid transfer activity"/>
    <property type="evidence" value="ECO:0007669"/>
    <property type="project" value="TreeGrafter"/>
</dbReference>
<dbReference type="EMBL" id="JAFMYV010000010">
    <property type="protein sequence ID" value="MBO0938634.1"/>
    <property type="molecule type" value="Genomic_DNA"/>
</dbReference>
<proteinExistence type="predicted"/>
<dbReference type="GO" id="GO:0009279">
    <property type="term" value="C:cell outer membrane"/>
    <property type="evidence" value="ECO:0007669"/>
    <property type="project" value="TreeGrafter"/>
</dbReference>
<dbReference type="Pfam" id="PF13100">
    <property type="entry name" value="OstA_2"/>
    <property type="match status" value="1"/>
</dbReference>